<evidence type="ECO:0000313" key="3">
    <source>
        <dbReference type="Proteomes" id="UP001597181"/>
    </source>
</evidence>
<feature type="domain" description="RES" evidence="1">
    <location>
        <begin position="29"/>
        <end position="164"/>
    </location>
</feature>
<dbReference type="Pfam" id="PF08808">
    <property type="entry name" value="RES"/>
    <property type="match status" value="1"/>
</dbReference>
<proteinExistence type="predicted"/>
<keyword evidence="3" id="KW-1185">Reference proteome</keyword>
<reference evidence="3" key="1">
    <citation type="journal article" date="2019" name="Int. J. Syst. Evol. Microbiol.">
        <title>The Global Catalogue of Microorganisms (GCM) 10K type strain sequencing project: providing services to taxonomists for standard genome sequencing and annotation.</title>
        <authorList>
            <consortium name="The Broad Institute Genomics Platform"/>
            <consortium name="The Broad Institute Genome Sequencing Center for Infectious Disease"/>
            <person name="Wu L."/>
            <person name="Ma J."/>
        </authorList>
    </citation>
    <scope>NUCLEOTIDE SEQUENCE [LARGE SCALE GENOMIC DNA]</scope>
    <source>
        <strain evidence="3">CCUG 50213</strain>
    </source>
</reference>
<dbReference type="Proteomes" id="UP001597181">
    <property type="component" value="Unassembled WGS sequence"/>
</dbReference>
<protein>
    <submittedName>
        <fullName evidence="2">RES family NAD+ phosphorylase</fullName>
    </submittedName>
</protein>
<sequence length="211" mass="23181">MNERPKVPLRPPETFVTEAAHLRGFDSVLWRVFATTSPHALRWNELRRFGPIAGMRFDPHKLPQGMDSQAGVMYAATTPHTALAETFQATRVIDRSLFGREIVAWRPTRALTLLDLTTNWPVLNGAAASMMMDDKVATAAWARAIHSAMGGEIDGLFHHSSITAEPVVTLFGGGRREPGLPKRPEFSAPLGAALADEIVSQASRRLGYRVV</sequence>
<dbReference type="EMBL" id="JBHTLY010000004">
    <property type="protein sequence ID" value="MFD1202223.1"/>
    <property type="molecule type" value="Genomic_DNA"/>
</dbReference>
<name>A0ABW3TQA5_9MICO</name>
<dbReference type="InterPro" id="IPR014914">
    <property type="entry name" value="RES_dom"/>
</dbReference>
<evidence type="ECO:0000259" key="1">
    <source>
        <dbReference type="Pfam" id="PF08808"/>
    </source>
</evidence>
<accession>A0ABW3TQA5</accession>
<comment type="caution">
    <text evidence="2">The sequence shown here is derived from an EMBL/GenBank/DDBJ whole genome shotgun (WGS) entry which is preliminary data.</text>
</comment>
<dbReference type="RefSeq" id="WP_343961181.1">
    <property type="nucleotide sequence ID" value="NZ_BAAAKZ010000010.1"/>
</dbReference>
<organism evidence="2 3">
    <name type="scientific">Leucobacter albus</name>
    <dbReference type="NCBI Taxonomy" id="272210"/>
    <lineage>
        <taxon>Bacteria</taxon>
        <taxon>Bacillati</taxon>
        <taxon>Actinomycetota</taxon>
        <taxon>Actinomycetes</taxon>
        <taxon>Micrococcales</taxon>
        <taxon>Microbacteriaceae</taxon>
        <taxon>Leucobacter</taxon>
    </lineage>
</organism>
<gene>
    <name evidence="2" type="ORF">ACFQ3U_10010</name>
</gene>
<evidence type="ECO:0000313" key="2">
    <source>
        <dbReference type="EMBL" id="MFD1202223.1"/>
    </source>
</evidence>